<proteinExistence type="predicted"/>
<dbReference type="InterPro" id="IPR042002">
    <property type="entry name" value="Sortase_C"/>
</dbReference>
<feature type="region of interest" description="Disordered" evidence="2">
    <location>
        <begin position="288"/>
        <end position="330"/>
    </location>
</feature>
<name>A0A173ZHI9_BIFPS</name>
<dbReference type="Pfam" id="PF04203">
    <property type="entry name" value="Sortase"/>
    <property type="match status" value="1"/>
</dbReference>
<feature type="compositionally biased region" description="Polar residues" evidence="2">
    <location>
        <begin position="85"/>
        <end position="102"/>
    </location>
</feature>
<organism evidence="4 5">
    <name type="scientific">Bifidobacterium pseudocatenulatum</name>
    <dbReference type="NCBI Taxonomy" id="28026"/>
    <lineage>
        <taxon>Bacteria</taxon>
        <taxon>Bacillati</taxon>
        <taxon>Actinomycetota</taxon>
        <taxon>Actinomycetes</taxon>
        <taxon>Bifidobacteriales</taxon>
        <taxon>Bifidobacteriaceae</taxon>
        <taxon>Bifidobacterium</taxon>
    </lineage>
</organism>
<keyword evidence="1" id="KW-0378">Hydrolase</keyword>
<keyword evidence="3" id="KW-0812">Transmembrane</keyword>
<evidence type="ECO:0000256" key="1">
    <source>
        <dbReference type="ARBA" id="ARBA00022801"/>
    </source>
</evidence>
<keyword evidence="3" id="KW-0472">Membrane</keyword>
<evidence type="ECO:0000313" key="4">
    <source>
        <dbReference type="EMBL" id="RGP03676.1"/>
    </source>
</evidence>
<dbReference type="SUPFAM" id="SSF63817">
    <property type="entry name" value="Sortase"/>
    <property type="match status" value="1"/>
</dbReference>
<feature type="compositionally biased region" description="Basic residues" evidence="2">
    <location>
        <begin position="299"/>
        <end position="330"/>
    </location>
</feature>
<dbReference type="OrthoDB" id="5242161at2"/>
<comment type="caution">
    <text evidence="4">The sequence shown here is derived from an EMBL/GenBank/DDBJ whole genome shotgun (WGS) entry which is preliminary data.</text>
</comment>
<feature type="transmembrane region" description="Helical" evidence="3">
    <location>
        <begin position="20"/>
        <end position="43"/>
    </location>
</feature>
<accession>A0A173ZHI9</accession>
<dbReference type="InterPro" id="IPR005754">
    <property type="entry name" value="Sortase"/>
</dbReference>
<dbReference type="InterPro" id="IPR023365">
    <property type="entry name" value="Sortase_dom-sf"/>
</dbReference>
<sequence>MAIPPHSKPRHKKAPNKRSIIRWCVGTAMLTATALIISIPLIMRAEDNIQQAANVKAYAATITNTANKAIQESKRQAKLYNARLANQTSNQTDGEPATQNPDEYNRQLVIPPSDVMATINYPKLGISLPIRHGTSEQTLAIGAGHWEGTSLPIGGAGTHTVITAHRGLADKLMFTKLDQAREGDEFTITTLGETLTYQVQTIRTITPDDFTWINKHDASADQATLMTCTPYGINTHRLLITGTRVPNHDECPPETGCLTDGTLSTTAFALTAIWATLTTLARHSYNEMHDRRSTLPAPRTHRIQSRKTTARPNRHSPRHRRQVAGRPKRL</sequence>
<protein>
    <submittedName>
        <fullName evidence="4">Class C sortase</fullName>
    </submittedName>
</protein>
<dbReference type="AlphaFoldDB" id="A0A173ZHI9"/>
<keyword evidence="3" id="KW-1133">Transmembrane helix</keyword>
<evidence type="ECO:0000256" key="3">
    <source>
        <dbReference type="SAM" id="Phobius"/>
    </source>
</evidence>
<dbReference type="EMBL" id="QSWD01000002">
    <property type="protein sequence ID" value="RGP03676.1"/>
    <property type="molecule type" value="Genomic_DNA"/>
</dbReference>
<dbReference type="NCBIfam" id="TIGR01076">
    <property type="entry name" value="sortase_fam"/>
    <property type="match status" value="1"/>
</dbReference>
<evidence type="ECO:0000256" key="2">
    <source>
        <dbReference type="SAM" id="MobiDB-lite"/>
    </source>
</evidence>
<feature type="region of interest" description="Disordered" evidence="2">
    <location>
        <begin position="85"/>
        <end position="105"/>
    </location>
</feature>
<evidence type="ECO:0000313" key="5">
    <source>
        <dbReference type="Proteomes" id="UP000261031"/>
    </source>
</evidence>
<dbReference type="CDD" id="cd05827">
    <property type="entry name" value="Sortase_C"/>
    <property type="match status" value="1"/>
</dbReference>
<gene>
    <name evidence="4" type="ORF">DXA79_04155</name>
</gene>
<dbReference type="NCBIfam" id="NF033745">
    <property type="entry name" value="class_C_sortase"/>
    <property type="match status" value="1"/>
</dbReference>
<reference evidence="4 5" key="1">
    <citation type="submission" date="2018-08" db="EMBL/GenBank/DDBJ databases">
        <title>A genome reference for cultivated species of the human gut microbiota.</title>
        <authorList>
            <person name="Zou Y."/>
            <person name="Xue W."/>
            <person name="Luo G."/>
        </authorList>
    </citation>
    <scope>NUCLEOTIDE SEQUENCE [LARGE SCALE GENOMIC DNA]</scope>
    <source>
        <strain evidence="4 5">OF05-12</strain>
    </source>
</reference>
<dbReference type="Gene3D" id="2.40.260.10">
    <property type="entry name" value="Sortase"/>
    <property type="match status" value="1"/>
</dbReference>
<dbReference type="Proteomes" id="UP000261031">
    <property type="component" value="Unassembled WGS sequence"/>
</dbReference>
<dbReference type="GO" id="GO:0016787">
    <property type="term" value="F:hydrolase activity"/>
    <property type="evidence" value="ECO:0007669"/>
    <property type="project" value="UniProtKB-KW"/>
</dbReference>